<keyword evidence="1" id="KW-0812">Transmembrane</keyword>
<keyword evidence="4" id="KW-1185">Reference proteome</keyword>
<keyword evidence="1" id="KW-0472">Membrane</keyword>
<sequence>MVSTGFWPPVLTRSPAMPPLKLKQIPRILFVAAAVMVAGAAASMALKPTRMTADDRPPLRVEALLPSSFGDWQTDQHTAVVTPDPTLSAKLDALYSETFNRTYVNSKGQRIMLSIAYGRNQNSQSTAAHRPEFCYVAQGFNIKHEGFSTLNLPGHQPLKVARLLADLDNRIEPITYWVTLDDKAIMPGVERKLTQLQYGLRGLIADGMLVRVSSLVNSRQQLDYSLHDQFLADMEAAIPGGFKSRFFGS</sequence>
<evidence type="ECO:0000313" key="3">
    <source>
        <dbReference type="EMBL" id="RRR99906.1"/>
    </source>
</evidence>
<dbReference type="Pfam" id="PF11984">
    <property type="entry name" value="DUF3485"/>
    <property type="match status" value="1"/>
</dbReference>
<proteinExistence type="predicted"/>
<evidence type="ECO:0000256" key="1">
    <source>
        <dbReference type="SAM" id="Phobius"/>
    </source>
</evidence>
<dbReference type="NCBIfam" id="TIGR02914">
    <property type="entry name" value="EpsI_fam"/>
    <property type="match status" value="1"/>
</dbReference>
<evidence type="ECO:0000313" key="4">
    <source>
        <dbReference type="Proteomes" id="UP000269265"/>
    </source>
</evidence>
<dbReference type="InterPro" id="IPR054653">
    <property type="entry name" value="EpsI_type_B_pred"/>
</dbReference>
<dbReference type="InterPro" id="IPR014263">
    <property type="entry name" value="Methanolan_biosynth_EpsI"/>
</dbReference>
<dbReference type="Proteomes" id="UP000269265">
    <property type="component" value="Unassembled WGS sequence"/>
</dbReference>
<accession>A0A3R8T1G1</accession>
<dbReference type="EMBL" id="RSED01000044">
    <property type="protein sequence ID" value="RRR99906.1"/>
    <property type="molecule type" value="Genomic_DNA"/>
</dbReference>
<dbReference type="NCBIfam" id="NF045609">
    <property type="entry name" value="EpsI_type_B"/>
    <property type="match status" value="1"/>
</dbReference>
<comment type="caution">
    <text evidence="3">The sequence shown here is derived from an EMBL/GenBank/DDBJ whole genome shotgun (WGS) entry which is preliminary data.</text>
</comment>
<reference evidence="3 4" key="1">
    <citation type="submission" date="2018-12" db="EMBL/GenBank/DDBJ databases">
        <title>The whole draft genome of Aquabacterium sp. SJQ9.</title>
        <authorList>
            <person name="Sun L."/>
            <person name="Gao X."/>
            <person name="Chen W."/>
            <person name="Huang K."/>
        </authorList>
    </citation>
    <scope>NUCLEOTIDE SEQUENCE [LARGE SCALE GENOMIC DNA]</scope>
    <source>
        <strain evidence="3 4">SJQ9</strain>
    </source>
</reference>
<name>A0A3R8T1G1_9BURK</name>
<evidence type="ECO:0000259" key="2">
    <source>
        <dbReference type="Pfam" id="PF11984"/>
    </source>
</evidence>
<feature type="transmembrane region" description="Helical" evidence="1">
    <location>
        <begin position="25"/>
        <end position="46"/>
    </location>
</feature>
<protein>
    <submittedName>
        <fullName evidence="3">EpsI family protein</fullName>
    </submittedName>
</protein>
<dbReference type="AlphaFoldDB" id="A0A3R8T1G1"/>
<feature type="domain" description="Methanolan biosynthesis EpsI" evidence="2">
    <location>
        <begin position="31"/>
        <end position="239"/>
    </location>
</feature>
<organism evidence="3 4">
    <name type="scientific">Aquabacterium soli</name>
    <dbReference type="NCBI Taxonomy" id="2493092"/>
    <lineage>
        <taxon>Bacteria</taxon>
        <taxon>Pseudomonadati</taxon>
        <taxon>Pseudomonadota</taxon>
        <taxon>Betaproteobacteria</taxon>
        <taxon>Burkholderiales</taxon>
        <taxon>Aquabacterium</taxon>
    </lineage>
</organism>
<keyword evidence="1" id="KW-1133">Transmembrane helix</keyword>
<gene>
    <name evidence="3" type="primary">epsI</name>
    <name evidence="3" type="ORF">EIP75_23590</name>
</gene>